<feature type="binding site" evidence="4">
    <location>
        <position position="104"/>
    </location>
    <ligand>
        <name>ATP</name>
        <dbReference type="ChEBI" id="CHEBI:30616"/>
    </ligand>
</feature>
<name>A0A0R2XB34_9BACT</name>
<proteinExistence type="inferred from homology"/>
<dbReference type="Proteomes" id="UP000051557">
    <property type="component" value="Unassembled WGS sequence"/>
</dbReference>
<dbReference type="SUPFAM" id="SSF51246">
    <property type="entry name" value="Rudiment single hybrid motif"/>
    <property type="match status" value="1"/>
</dbReference>
<feature type="domain" description="ATP-grasp" evidence="6">
    <location>
        <begin position="108"/>
        <end position="294"/>
    </location>
</feature>
<protein>
    <recommendedName>
        <fullName evidence="4 5">N5-carboxyaminoimidazole ribonucleotide synthase</fullName>
        <shortName evidence="4 5">N5-CAIR synthase</shortName>
        <ecNumber evidence="4 5">6.3.4.18</ecNumber>
    </recommendedName>
    <alternativeName>
        <fullName evidence="4 5">5-(carboxyamino)imidazole ribonucleotide synthetase</fullName>
    </alternativeName>
</protein>
<dbReference type="InterPro" id="IPR003135">
    <property type="entry name" value="ATP-grasp_carboxylate-amine"/>
</dbReference>
<dbReference type="HAMAP" id="MF_01928">
    <property type="entry name" value="PurK"/>
    <property type="match status" value="1"/>
</dbReference>
<dbReference type="Gene3D" id="3.40.50.20">
    <property type="match status" value="1"/>
</dbReference>
<comment type="caution">
    <text evidence="7">The sequence shown here is derived from an EMBL/GenBank/DDBJ whole genome shotgun (WGS) entry which is preliminary data.</text>
</comment>
<dbReference type="GO" id="GO:0046872">
    <property type="term" value="F:metal ion binding"/>
    <property type="evidence" value="ECO:0007669"/>
    <property type="project" value="InterPro"/>
</dbReference>
<dbReference type="InterPro" id="IPR011761">
    <property type="entry name" value="ATP-grasp"/>
</dbReference>
<evidence type="ECO:0000313" key="8">
    <source>
        <dbReference type="Proteomes" id="UP000051557"/>
    </source>
</evidence>
<keyword evidence="4 5" id="KW-0436">Ligase</keyword>
<evidence type="ECO:0000259" key="6">
    <source>
        <dbReference type="PROSITE" id="PS50975"/>
    </source>
</evidence>
<feature type="binding site" evidence="4">
    <location>
        <begin position="149"/>
        <end position="155"/>
    </location>
    <ligand>
        <name>ATP</name>
        <dbReference type="ChEBI" id="CHEBI:30616"/>
    </ligand>
</feature>
<keyword evidence="2 4" id="KW-0658">Purine biosynthesis</keyword>
<keyword evidence="1 4" id="KW-0547">Nucleotide-binding</keyword>
<comment type="function">
    <text evidence="5">Catalyzes the ATP-dependent conversion of 5-aminoimidazole ribonucleotide (AIR) and HCO(3)- to N5-carboxyaminoimidazole ribonucleotide (N5-CAIR).</text>
</comment>
<comment type="function">
    <text evidence="4">Catalyzes the ATP-dependent conversion of 5-aminoimidazole ribonucleotide (AIR) and HCO(3)(-) to N5-carboxyaminoimidazole ribonucleotide (N5-CAIR).</text>
</comment>
<dbReference type="PROSITE" id="PS50975">
    <property type="entry name" value="ATP_GRASP"/>
    <property type="match status" value="1"/>
</dbReference>
<sequence length="384" mass="41841">MIPPGQTIGIVGGGQLGRMLALTARRMGYRIAILDPDPTCPAAPVADLTLTAPFDDSAALRRLAETSHGITYEFENLPIESLRLLATLRPVLPDPSILHLCQHRERERDFLKTSGFPAPRYEVVTSASELSSAMKTLSGKTRLKSSAFGYDGKGQLSLDSTADPAKAWQKIQVPRAILEEHVPFVRELSVIIARDSTGHSISYPPFENRHRGGILERTLFPARIPIPTAHRATQLAEQIAKKLNLIGLLTVELFELSDGALWVNELAPRVHNSGHLTAEACPTSQFEQQIRAVCGLPLGDVTPTTPAAMFNILGDLWAQGEPDWTPFFALPGASLHLYGKAEARPGRKMGHLTLRAASLDQAIQLGHQALNPIRKKANLPPLSE</sequence>
<evidence type="ECO:0000313" key="7">
    <source>
        <dbReference type="EMBL" id="KRP31211.1"/>
    </source>
</evidence>
<accession>A0A0R2XB34</accession>
<dbReference type="InterPro" id="IPR005875">
    <property type="entry name" value="PurK"/>
</dbReference>
<evidence type="ECO:0000256" key="5">
    <source>
        <dbReference type="RuleBase" id="RU361200"/>
    </source>
</evidence>
<comment type="catalytic activity">
    <reaction evidence="4 5">
        <text>5-amino-1-(5-phospho-beta-D-ribosyl)imidazole + hydrogencarbonate + ATP = 5-carboxyamino-1-(5-phospho-D-ribosyl)imidazole + ADP + phosphate + 2 H(+)</text>
        <dbReference type="Rhea" id="RHEA:19317"/>
        <dbReference type="ChEBI" id="CHEBI:15378"/>
        <dbReference type="ChEBI" id="CHEBI:17544"/>
        <dbReference type="ChEBI" id="CHEBI:30616"/>
        <dbReference type="ChEBI" id="CHEBI:43474"/>
        <dbReference type="ChEBI" id="CHEBI:58730"/>
        <dbReference type="ChEBI" id="CHEBI:137981"/>
        <dbReference type="ChEBI" id="CHEBI:456216"/>
        <dbReference type="EC" id="6.3.4.18"/>
    </reaction>
</comment>
<organism evidence="7 8">
    <name type="scientific">Verrucomicrobia subdivision 6 bacterium BACL9 MAG-120820-bin42</name>
    <dbReference type="NCBI Taxonomy" id="1655634"/>
    <lineage>
        <taxon>Bacteria</taxon>
        <taxon>Pseudomonadati</taxon>
        <taxon>Verrucomicrobiota</taxon>
        <taxon>Verrucomicrobiia</taxon>
        <taxon>Verrucomicrobiales</taxon>
        <taxon>Verrucomicrobia subdivision 6</taxon>
    </lineage>
</organism>
<evidence type="ECO:0000256" key="2">
    <source>
        <dbReference type="ARBA" id="ARBA00022755"/>
    </source>
</evidence>
<dbReference type="EMBL" id="LIDM01000367">
    <property type="protein sequence ID" value="KRP31211.1"/>
    <property type="molecule type" value="Genomic_DNA"/>
</dbReference>
<evidence type="ECO:0000256" key="4">
    <source>
        <dbReference type="HAMAP-Rule" id="MF_01928"/>
    </source>
</evidence>
<dbReference type="GO" id="GO:0034028">
    <property type="term" value="F:5-(carboxyamino)imidazole ribonucleotide synthase activity"/>
    <property type="evidence" value="ECO:0007669"/>
    <property type="project" value="UniProtKB-UniRule"/>
</dbReference>
<dbReference type="NCBIfam" id="NF004676">
    <property type="entry name" value="PRK06019.1-2"/>
    <property type="match status" value="1"/>
</dbReference>
<dbReference type="GO" id="GO:0004638">
    <property type="term" value="F:phosphoribosylaminoimidazole carboxylase activity"/>
    <property type="evidence" value="ECO:0007669"/>
    <property type="project" value="InterPro"/>
</dbReference>
<gene>
    <name evidence="4 5" type="primary">purK</name>
    <name evidence="7" type="ORF">ABS32_07495</name>
</gene>
<comment type="subunit">
    <text evidence="4 5">Homodimer.</text>
</comment>
<dbReference type="PANTHER" id="PTHR11609:SF5">
    <property type="entry name" value="PHOSPHORIBOSYLAMINOIMIDAZOLE CARBOXYLASE"/>
    <property type="match status" value="1"/>
</dbReference>
<dbReference type="GO" id="GO:0005829">
    <property type="term" value="C:cytosol"/>
    <property type="evidence" value="ECO:0007669"/>
    <property type="project" value="TreeGrafter"/>
</dbReference>
<dbReference type="AlphaFoldDB" id="A0A0R2XB34"/>
<feature type="binding site" evidence="4">
    <location>
        <position position="210"/>
    </location>
    <ligand>
        <name>ATP</name>
        <dbReference type="ChEBI" id="CHEBI:30616"/>
    </ligand>
</feature>
<dbReference type="NCBIfam" id="NF004675">
    <property type="entry name" value="PRK06019.1-1"/>
    <property type="match status" value="1"/>
</dbReference>
<dbReference type="Gene3D" id="3.30.1490.20">
    <property type="entry name" value="ATP-grasp fold, A domain"/>
    <property type="match status" value="1"/>
</dbReference>
<feature type="binding site" evidence="4">
    <location>
        <position position="187"/>
    </location>
    <ligand>
        <name>ATP</name>
        <dbReference type="ChEBI" id="CHEBI:30616"/>
    </ligand>
</feature>
<dbReference type="Pfam" id="PF17769">
    <property type="entry name" value="PurK_C"/>
    <property type="match status" value="1"/>
</dbReference>
<dbReference type="SUPFAM" id="SSF56059">
    <property type="entry name" value="Glutathione synthetase ATP-binding domain-like"/>
    <property type="match status" value="1"/>
</dbReference>
<dbReference type="NCBIfam" id="NF004679">
    <property type="entry name" value="PRK06019.1-5"/>
    <property type="match status" value="1"/>
</dbReference>
<keyword evidence="3 4" id="KW-0067">ATP-binding</keyword>
<dbReference type="InterPro" id="IPR016185">
    <property type="entry name" value="PreATP-grasp_dom_sf"/>
</dbReference>
<dbReference type="InterPro" id="IPR054350">
    <property type="entry name" value="PurT/PurK_preATP-grasp"/>
</dbReference>
<evidence type="ECO:0000256" key="3">
    <source>
        <dbReference type="ARBA" id="ARBA00022840"/>
    </source>
</evidence>
<dbReference type="Pfam" id="PF02222">
    <property type="entry name" value="ATP-grasp"/>
    <property type="match status" value="1"/>
</dbReference>
<dbReference type="InterPro" id="IPR013815">
    <property type="entry name" value="ATP_grasp_subdomain_1"/>
</dbReference>
<dbReference type="InterPro" id="IPR011054">
    <property type="entry name" value="Rudment_hybrid_motif"/>
</dbReference>
<feature type="binding site" evidence="4">
    <location>
        <position position="144"/>
    </location>
    <ligand>
        <name>ATP</name>
        <dbReference type="ChEBI" id="CHEBI:30616"/>
    </ligand>
</feature>
<comment type="pathway">
    <text evidence="4 5">Purine metabolism; IMP biosynthesis via de novo pathway; 5-amino-1-(5-phospho-D-ribosyl)imidazole-4-carboxylate from 5-amino-1-(5-phospho-D-ribosyl)imidazole (N5-CAIR route): step 1/2.</text>
</comment>
<dbReference type="EC" id="6.3.4.18" evidence="4 5"/>
<dbReference type="PANTHER" id="PTHR11609">
    <property type="entry name" value="PURINE BIOSYNTHESIS PROTEIN 6/7, PUR6/7"/>
    <property type="match status" value="1"/>
</dbReference>
<comment type="similarity">
    <text evidence="4 5">Belongs to the PurK/PurT family.</text>
</comment>
<dbReference type="UniPathway" id="UPA00074">
    <property type="reaction ID" value="UER00942"/>
</dbReference>
<dbReference type="NCBIfam" id="TIGR01161">
    <property type="entry name" value="purK"/>
    <property type="match status" value="1"/>
</dbReference>
<feature type="binding site" evidence="4">
    <location>
        <begin position="179"/>
        <end position="182"/>
    </location>
    <ligand>
        <name>ATP</name>
        <dbReference type="ChEBI" id="CHEBI:30616"/>
    </ligand>
</feature>
<reference evidence="7 8" key="1">
    <citation type="submission" date="2015-10" db="EMBL/GenBank/DDBJ databases">
        <title>Metagenome-Assembled Genomes uncover a global brackish microbiome.</title>
        <authorList>
            <person name="Hugerth L.W."/>
            <person name="Larsson J."/>
            <person name="Alneberg J."/>
            <person name="Lindh M.V."/>
            <person name="Legrand C."/>
            <person name="Pinhassi J."/>
            <person name="Andersson A.F."/>
        </authorList>
    </citation>
    <scope>NUCLEOTIDE SEQUENCE [LARGE SCALE GENOMIC DNA]</scope>
    <source>
        <strain evidence="7">BACL9 MAG-120820-bin42</strain>
    </source>
</reference>
<dbReference type="Pfam" id="PF22660">
    <property type="entry name" value="RS_preATP-grasp-like"/>
    <property type="match status" value="1"/>
</dbReference>
<dbReference type="SUPFAM" id="SSF52440">
    <property type="entry name" value="PreATP-grasp domain"/>
    <property type="match status" value="1"/>
</dbReference>
<dbReference type="InterPro" id="IPR040686">
    <property type="entry name" value="PurK_C"/>
</dbReference>
<evidence type="ECO:0000256" key="1">
    <source>
        <dbReference type="ARBA" id="ARBA00022741"/>
    </source>
</evidence>
<dbReference type="Gene3D" id="3.30.470.20">
    <property type="entry name" value="ATP-grasp fold, B domain"/>
    <property type="match status" value="1"/>
</dbReference>
<dbReference type="GO" id="GO:0005524">
    <property type="term" value="F:ATP binding"/>
    <property type="evidence" value="ECO:0007669"/>
    <property type="project" value="UniProtKB-UniRule"/>
</dbReference>
<dbReference type="GO" id="GO:0006189">
    <property type="term" value="P:'de novo' IMP biosynthetic process"/>
    <property type="evidence" value="ECO:0007669"/>
    <property type="project" value="UniProtKB-UniRule"/>
</dbReference>
<feature type="binding site" evidence="4">
    <location>
        <begin position="264"/>
        <end position="265"/>
    </location>
    <ligand>
        <name>ATP</name>
        <dbReference type="ChEBI" id="CHEBI:30616"/>
    </ligand>
</feature>